<evidence type="ECO:0000313" key="1">
    <source>
        <dbReference type="EMBL" id="VDP11360.1"/>
    </source>
</evidence>
<dbReference type="OrthoDB" id="5831460at2759"/>
<accession>A0A3P8B2P9</accession>
<proteinExistence type="predicted"/>
<dbReference type="EMBL" id="UZAH01030650">
    <property type="protein sequence ID" value="VDP11360.1"/>
    <property type="molecule type" value="Genomic_DNA"/>
</dbReference>
<protein>
    <submittedName>
        <fullName evidence="1">Uncharacterized protein</fullName>
    </submittedName>
</protein>
<dbReference type="AlphaFoldDB" id="A0A3P8B2P9"/>
<name>A0A3P8B2P9_HELPZ</name>
<sequence>MATRVANSFTYDCNGTSWNIHSFPIDSVTCARKVSH</sequence>
<gene>
    <name evidence="1" type="ORF">HPBE_LOCUS18374</name>
</gene>
<organism evidence="1">
    <name type="scientific">Heligmosomoides polygyrus</name>
    <name type="common">Parasitic roundworm</name>
    <dbReference type="NCBI Taxonomy" id="6339"/>
    <lineage>
        <taxon>Eukaryota</taxon>
        <taxon>Metazoa</taxon>
        <taxon>Ecdysozoa</taxon>
        <taxon>Nematoda</taxon>
        <taxon>Chromadorea</taxon>
        <taxon>Rhabditida</taxon>
        <taxon>Rhabditina</taxon>
        <taxon>Rhabditomorpha</taxon>
        <taxon>Strongyloidea</taxon>
        <taxon>Heligmosomidae</taxon>
        <taxon>Heligmosomoides</taxon>
    </lineage>
</organism>
<reference evidence="1" key="1">
    <citation type="submission" date="2018-11" db="EMBL/GenBank/DDBJ databases">
        <authorList>
            <consortium name="Pathogen Informatics"/>
        </authorList>
    </citation>
    <scope>NUCLEOTIDE SEQUENCE [LARGE SCALE GENOMIC DNA]</scope>
</reference>